<proteinExistence type="predicted"/>
<feature type="compositionally biased region" description="Polar residues" evidence="1">
    <location>
        <begin position="482"/>
        <end position="494"/>
    </location>
</feature>
<dbReference type="Gene3D" id="3.40.50.1000">
    <property type="entry name" value="HAD superfamily/HAD-like"/>
    <property type="match status" value="1"/>
</dbReference>
<name>A0A2T9YUY6_9FUNG</name>
<sequence length="494" mass="55506">MDSNHKETSSNSPVHLTISETTKQGVTNNNALQHTTKRKHKIKVFFKKVIHFIIPLKKTPTAPEIPAKDTNNIELQDTSSRFIERNDEINKDITNLPNNVQPELTIVNTTIANESASNLPRISQSDTESTKETNGVSLPPISHISSFSPSSPVQPKNVPQKTSIDSRSLLKRSEKNIHLTDFDDSNDPKDDESQQEIVDLSDNFHTEKPPSLNVDIGSSFNSEQDVILLAGSTKPTKKRSSGNFDNVVEALNKPDDGSFPEDDDDELRSEITSPRDNIATESTERLVTHVSQHFLLEPVLSEHWGRKCLVLDLDETLVHSSFRPVENPDFIVPVVLYGQEHSVYVVKRPGVDKFLLESSKYYELVVFTASLSMYADPVLDLLDKNKVVTHRLFRESCSMYNTNYVKDLSRLGRPIKQTIIIDNSPASYAFQPENAIAITTWFNDMHDTELLDLLPFLADLSIVDNVSEVLSLSHKHPEKTSKTNQASIHPTQSF</sequence>
<dbReference type="Proteomes" id="UP000245699">
    <property type="component" value="Unassembled WGS sequence"/>
</dbReference>
<feature type="region of interest" description="Disordered" evidence="1">
    <location>
        <begin position="473"/>
        <end position="494"/>
    </location>
</feature>
<dbReference type="GO" id="GO:0016791">
    <property type="term" value="F:phosphatase activity"/>
    <property type="evidence" value="ECO:0007669"/>
    <property type="project" value="InterPro"/>
</dbReference>
<dbReference type="FunFam" id="3.40.50.1000:FF:000093">
    <property type="entry name" value="NLI interacting factor-like phosphatase family protein"/>
    <property type="match status" value="1"/>
</dbReference>
<evidence type="ECO:0000313" key="3">
    <source>
        <dbReference type="EMBL" id="PVU96160.1"/>
    </source>
</evidence>
<dbReference type="InterPro" id="IPR011948">
    <property type="entry name" value="Dullard_phosphatase"/>
</dbReference>
<feature type="compositionally biased region" description="Acidic residues" evidence="1">
    <location>
        <begin position="258"/>
        <end position="267"/>
    </location>
</feature>
<dbReference type="EMBL" id="MBFT01000158">
    <property type="protein sequence ID" value="PVU96160.1"/>
    <property type="molecule type" value="Genomic_DNA"/>
</dbReference>
<feature type="region of interest" description="Disordered" evidence="1">
    <location>
        <begin position="117"/>
        <end position="195"/>
    </location>
</feature>
<feature type="compositionally biased region" description="Basic and acidic residues" evidence="1">
    <location>
        <begin position="171"/>
        <end position="192"/>
    </location>
</feature>
<dbReference type="OrthoDB" id="277011at2759"/>
<evidence type="ECO:0000259" key="2">
    <source>
        <dbReference type="PROSITE" id="PS50969"/>
    </source>
</evidence>
<dbReference type="PANTHER" id="PTHR12210">
    <property type="entry name" value="DULLARD PROTEIN PHOSPHATASE"/>
    <property type="match status" value="1"/>
</dbReference>
<reference evidence="3 4" key="1">
    <citation type="journal article" date="2018" name="MBio">
        <title>Comparative Genomics Reveals the Core Gene Toolbox for the Fungus-Insect Symbiosis.</title>
        <authorList>
            <person name="Wang Y."/>
            <person name="Stata M."/>
            <person name="Wang W."/>
            <person name="Stajich J.E."/>
            <person name="White M.M."/>
            <person name="Moncalvo J.M."/>
        </authorList>
    </citation>
    <scope>NUCLEOTIDE SEQUENCE [LARGE SCALE GENOMIC DNA]</scope>
    <source>
        <strain evidence="3 4">AUS-77-4</strain>
    </source>
</reference>
<dbReference type="InterPro" id="IPR023214">
    <property type="entry name" value="HAD_sf"/>
</dbReference>
<feature type="compositionally biased region" description="Polar residues" evidence="1">
    <location>
        <begin position="153"/>
        <end position="166"/>
    </location>
</feature>
<dbReference type="NCBIfam" id="TIGR02251">
    <property type="entry name" value="HIF-SF_euk"/>
    <property type="match status" value="1"/>
</dbReference>
<dbReference type="CDD" id="cd07521">
    <property type="entry name" value="HAD_FCP1-like"/>
    <property type="match status" value="1"/>
</dbReference>
<dbReference type="SMART" id="SM00577">
    <property type="entry name" value="CPDc"/>
    <property type="match status" value="1"/>
</dbReference>
<dbReference type="PROSITE" id="PS50969">
    <property type="entry name" value="FCP1"/>
    <property type="match status" value="1"/>
</dbReference>
<dbReference type="InterPro" id="IPR050365">
    <property type="entry name" value="TIM50"/>
</dbReference>
<comment type="caution">
    <text evidence="3">The sequence shown here is derived from an EMBL/GenBank/DDBJ whole genome shotgun (WGS) entry which is preliminary data.</text>
</comment>
<dbReference type="STRING" id="61424.A0A2T9YUY6"/>
<protein>
    <recommendedName>
        <fullName evidence="2">FCP1 homology domain-containing protein</fullName>
    </recommendedName>
</protein>
<keyword evidence="4" id="KW-1185">Reference proteome</keyword>
<organism evidence="3 4">
    <name type="scientific">Furculomyces boomerangus</name>
    <dbReference type="NCBI Taxonomy" id="61424"/>
    <lineage>
        <taxon>Eukaryota</taxon>
        <taxon>Fungi</taxon>
        <taxon>Fungi incertae sedis</taxon>
        <taxon>Zoopagomycota</taxon>
        <taxon>Kickxellomycotina</taxon>
        <taxon>Harpellomycetes</taxon>
        <taxon>Harpellales</taxon>
        <taxon>Harpellaceae</taxon>
        <taxon>Furculomyces</taxon>
    </lineage>
</organism>
<evidence type="ECO:0000256" key="1">
    <source>
        <dbReference type="SAM" id="MobiDB-lite"/>
    </source>
</evidence>
<feature type="compositionally biased region" description="Polar residues" evidence="1">
    <location>
        <begin position="9"/>
        <end position="23"/>
    </location>
</feature>
<feature type="compositionally biased region" description="Polar residues" evidence="1">
    <location>
        <begin position="117"/>
        <end position="136"/>
    </location>
</feature>
<feature type="domain" description="FCP1 homology" evidence="2">
    <location>
        <begin position="302"/>
        <end position="460"/>
    </location>
</feature>
<dbReference type="AlphaFoldDB" id="A0A2T9YUY6"/>
<feature type="compositionally biased region" description="Low complexity" evidence="1">
    <location>
        <begin position="137"/>
        <end position="151"/>
    </location>
</feature>
<gene>
    <name evidence="3" type="ORF">BB559_002470</name>
</gene>
<feature type="region of interest" description="Disordered" evidence="1">
    <location>
        <begin position="232"/>
        <end position="267"/>
    </location>
</feature>
<accession>A0A2T9YUY6</accession>
<feature type="region of interest" description="Disordered" evidence="1">
    <location>
        <begin position="1"/>
        <end position="23"/>
    </location>
</feature>
<dbReference type="Pfam" id="PF03031">
    <property type="entry name" value="NIF"/>
    <property type="match status" value="1"/>
</dbReference>
<evidence type="ECO:0000313" key="4">
    <source>
        <dbReference type="Proteomes" id="UP000245699"/>
    </source>
</evidence>
<dbReference type="SUPFAM" id="SSF56784">
    <property type="entry name" value="HAD-like"/>
    <property type="match status" value="1"/>
</dbReference>
<dbReference type="InterPro" id="IPR004274">
    <property type="entry name" value="FCP1_dom"/>
</dbReference>
<dbReference type="InterPro" id="IPR036412">
    <property type="entry name" value="HAD-like_sf"/>
</dbReference>